<proteinExistence type="predicted"/>
<evidence type="ECO:0000256" key="1">
    <source>
        <dbReference type="SAM" id="Phobius"/>
    </source>
</evidence>
<dbReference type="EMBL" id="MN739262">
    <property type="protein sequence ID" value="QHS96030.1"/>
    <property type="molecule type" value="Genomic_DNA"/>
</dbReference>
<organism evidence="2">
    <name type="scientific">viral metagenome</name>
    <dbReference type="NCBI Taxonomy" id="1070528"/>
    <lineage>
        <taxon>unclassified sequences</taxon>
        <taxon>metagenomes</taxon>
        <taxon>organismal metagenomes</taxon>
    </lineage>
</organism>
<dbReference type="AlphaFoldDB" id="A0A6C0BVA1"/>
<evidence type="ECO:0000313" key="2">
    <source>
        <dbReference type="EMBL" id="QHS96030.1"/>
    </source>
</evidence>
<feature type="transmembrane region" description="Helical" evidence="1">
    <location>
        <begin position="108"/>
        <end position="129"/>
    </location>
</feature>
<keyword evidence="1" id="KW-0812">Transmembrane</keyword>
<feature type="transmembrane region" description="Helical" evidence="1">
    <location>
        <begin position="7"/>
        <end position="24"/>
    </location>
</feature>
<accession>A0A6C0BVA1</accession>
<feature type="transmembrane region" description="Helical" evidence="1">
    <location>
        <begin position="84"/>
        <end position="102"/>
    </location>
</feature>
<sequence length="137" mass="16155">MNYLLESFFVGIYCCFIYLALFYTGLTANVYLMLFIVGFMKHFFGYFFKIHDYYCKYGCRKYDCSDNNKNTHAKRNDVILTEESILEGIVFIILGSFLSFFFKSKLLLYFILGVCLHIITEKIGLHAYFCKERCISS</sequence>
<keyword evidence="1" id="KW-1133">Transmembrane helix</keyword>
<keyword evidence="1" id="KW-0472">Membrane</keyword>
<name>A0A6C0BVA1_9ZZZZ</name>
<reference evidence="2" key="1">
    <citation type="journal article" date="2020" name="Nature">
        <title>Giant virus diversity and host interactions through global metagenomics.</title>
        <authorList>
            <person name="Schulz F."/>
            <person name="Roux S."/>
            <person name="Paez-Espino D."/>
            <person name="Jungbluth S."/>
            <person name="Walsh D.A."/>
            <person name="Denef V.J."/>
            <person name="McMahon K.D."/>
            <person name="Konstantinidis K.T."/>
            <person name="Eloe-Fadrosh E.A."/>
            <person name="Kyrpides N.C."/>
            <person name="Woyke T."/>
        </authorList>
    </citation>
    <scope>NUCLEOTIDE SEQUENCE</scope>
    <source>
        <strain evidence="2">GVMAG-M-3300019093-7</strain>
    </source>
</reference>
<protein>
    <submittedName>
        <fullName evidence="2">Uncharacterized protein</fullName>
    </submittedName>
</protein>
<feature type="transmembrane region" description="Helical" evidence="1">
    <location>
        <begin position="30"/>
        <end position="48"/>
    </location>
</feature>